<organism evidence="2">
    <name type="scientific">Populus trichocarpa</name>
    <name type="common">Western balsam poplar</name>
    <name type="synonym">Populus balsamifera subsp. trichocarpa</name>
    <dbReference type="NCBI Taxonomy" id="3694"/>
    <lineage>
        <taxon>Eukaryota</taxon>
        <taxon>Viridiplantae</taxon>
        <taxon>Streptophyta</taxon>
        <taxon>Embryophyta</taxon>
        <taxon>Tracheophyta</taxon>
        <taxon>Spermatophyta</taxon>
        <taxon>Magnoliopsida</taxon>
        <taxon>eudicotyledons</taxon>
        <taxon>Gunneridae</taxon>
        <taxon>Pentapetalae</taxon>
        <taxon>rosids</taxon>
        <taxon>fabids</taxon>
        <taxon>Malpighiales</taxon>
        <taxon>Salicaceae</taxon>
        <taxon>Saliceae</taxon>
        <taxon>Populus</taxon>
    </lineage>
</organism>
<evidence type="ECO:0000256" key="1">
    <source>
        <dbReference type="SAM" id="Phobius"/>
    </source>
</evidence>
<protein>
    <submittedName>
        <fullName evidence="2">Uncharacterized protein</fullName>
    </submittedName>
</protein>
<sequence length="48" mass="5546">MLGNCWCIVNSWFHHNFPRTLSLSLYLLVSFSLEVVVRVCFVVSSLEV</sequence>
<reference evidence="2" key="1">
    <citation type="journal article" date="2008" name="BMC Genomics">
        <title>Analysis of 4,664 high-quality sequence-finished poplar full-length cDNA clones and their utility for the discovery of genes responding to insect feeding.</title>
        <authorList>
            <person name="Ralph S.G."/>
            <person name="Chun H.J."/>
            <person name="Cooper D."/>
            <person name="Kirkpatrick R."/>
            <person name="Kolosova N."/>
            <person name="Gunter L."/>
            <person name="Tuskan G.A."/>
            <person name="Douglas C.J."/>
            <person name="Holt R.A."/>
            <person name="Jones S.J."/>
            <person name="Marra M.A."/>
            <person name="Bohlmann J."/>
        </authorList>
    </citation>
    <scope>NUCLEOTIDE SEQUENCE</scope>
    <source>
        <tissue evidence="2">Young and mature leaves</tissue>
    </source>
</reference>
<dbReference type="EMBL" id="EF147700">
    <property type="protein sequence ID" value="ABK95706.1"/>
    <property type="molecule type" value="mRNA"/>
</dbReference>
<feature type="transmembrane region" description="Helical" evidence="1">
    <location>
        <begin position="23"/>
        <end position="46"/>
    </location>
</feature>
<keyword evidence="1" id="KW-1133">Transmembrane helix</keyword>
<keyword evidence="1" id="KW-0812">Transmembrane</keyword>
<dbReference type="AlphaFoldDB" id="A9PH53"/>
<evidence type="ECO:0000313" key="2">
    <source>
        <dbReference type="EMBL" id="ABK95706.1"/>
    </source>
</evidence>
<keyword evidence="1" id="KW-0472">Membrane</keyword>
<proteinExistence type="evidence at transcript level"/>
<accession>A9PH53</accession>
<name>A9PH53_POPTR</name>